<dbReference type="GO" id="GO:0005524">
    <property type="term" value="F:ATP binding"/>
    <property type="evidence" value="ECO:0007669"/>
    <property type="project" value="UniProtKB-UniRule"/>
</dbReference>
<sequence>MTAKLVGGIDASTQQLKFVAIALESLQVVQECSVSFDNELPHYNTRAGVLVNGLQVTAPTLMWVEALDLLMAKLVEHRFPFGQVVAISGSAQQHGSVYWMKGAGKTIASLSGQKPLLEQLSTCITPFSPVWLDSSTAKECKEMEELVGGAQALAEITGSKAYERFTGPQIAKISRRHSDIYDRTERVSLVSSFMCSLFIGKHAGIDASDGSGMNLVNIETGTWDPTLLDFCAPDLGAKLGLIARGDESYPISTYFVERYNLNPNCIITPFTGDNPATLSSLPVRTGDICISLGTSDTVFLTMKDPKPSTHGHILIHPNEKDAFMGMLVYQNGSLARERVRGLVVDSERWDDFDRVVASLPAGCEGRIGFYFFMSEITPRAHGVFKYEPSALSTEGSGCTTHKRVDEFSDKRWNARAILESQALSMRSHSSALGLTSSRVIVTGGASRNRAFSQIIADVFGCDVYKADLGVNSASLGACYRARRVYLKQTELEVGPNLILAAAPNEEHRRMYDAMLEKWRVLEAQVTREGRF</sequence>
<keyword evidence="2 6" id="KW-0859">Xylose metabolism</keyword>
<keyword evidence="6" id="KW-0119">Carbohydrate metabolism</keyword>
<dbReference type="AlphaFoldDB" id="A0A507CUH6"/>
<evidence type="ECO:0000256" key="2">
    <source>
        <dbReference type="ARBA" id="ARBA00022629"/>
    </source>
</evidence>
<gene>
    <name evidence="9" type="ORF">SeLEV6574_g05386</name>
</gene>
<comment type="function">
    <text evidence="6">Highly specific D-xylulose kinase which participates in the catabolism of xylose. Xylose is a major component of hemicelluloses such as xylan. Most fungi utilize D-xylose via three enzymatic reactions, xylose reductase (XR), xylitol dehydrogenase (XDH), and xylulokinase, to form xylulose 5-phosphate, which enters pentose phosphate pathway.</text>
</comment>
<dbReference type="EC" id="2.7.1.17" evidence="6"/>
<dbReference type="Gene3D" id="3.30.420.40">
    <property type="match status" value="2"/>
</dbReference>
<dbReference type="Pfam" id="PF02782">
    <property type="entry name" value="FGGY_C"/>
    <property type="match status" value="1"/>
</dbReference>
<keyword evidence="4 6" id="KW-0418">Kinase</keyword>
<keyword evidence="6" id="KW-0067">ATP-binding</keyword>
<feature type="domain" description="Carbohydrate kinase FGGY C-terminal" evidence="8">
    <location>
        <begin position="290"/>
        <end position="481"/>
    </location>
</feature>
<dbReference type="Pfam" id="PF00370">
    <property type="entry name" value="FGGY_N"/>
    <property type="match status" value="1"/>
</dbReference>
<dbReference type="InterPro" id="IPR043129">
    <property type="entry name" value="ATPase_NBD"/>
</dbReference>
<dbReference type="GO" id="GO:0005997">
    <property type="term" value="P:xylulose metabolic process"/>
    <property type="evidence" value="ECO:0007669"/>
    <property type="project" value="TreeGrafter"/>
</dbReference>
<protein>
    <recommendedName>
        <fullName evidence="6">Xylulose kinase</fullName>
        <ecNumber evidence="6">2.7.1.17</ecNumber>
    </recommendedName>
</protein>
<evidence type="ECO:0000256" key="6">
    <source>
        <dbReference type="RuleBase" id="RU367058"/>
    </source>
</evidence>
<dbReference type="FunFam" id="3.30.420.40:FF:000118">
    <property type="entry name" value="Xylulose kinase 2"/>
    <property type="match status" value="1"/>
</dbReference>
<name>A0A507CUH6_9FUNG</name>
<evidence type="ECO:0000259" key="8">
    <source>
        <dbReference type="Pfam" id="PF02782"/>
    </source>
</evidence>
<dbReference type="GO" id="GO:0004856">
    <property type="term" value="F:D-xylulokinase activity"/>
    <property type="evidence" value="ECO:0007669"/>
    <property type="project" value="UniProtKB-UniRule"/>
</dbReference>
<comment type="similarity">
    <text evidence="1 6">Belongs to the FGGY kinase family.</text>
</comment>
<dbReference type="EMBL" id="QEAM01000251">
    <property type="protein sequence ID" value="TPX42832.1"/>
    <property type="molecule type" value="Genomic_DNA"/>
</dbReference>
<keyword evidence="6" id="KW-0547">Nucleotide-binding</keyword>
<dbReference type="PANTHER" id="PTHR10196:SF57">
    <property type="entry name" value="XYLULOSE KINASE"/>
    <property type="match status" value="1"/>
</dbReference>
<dbReference type="GO" id="GO:0005829">
    <property type="term" value="C:cytosol"/>
    <property type="evidence" value="ECO:0007669"/>
    <property type="project" value="TreeGrafter"/>
</dbReference>
<evidence type="ECO:0000313" key="10">
    <source>
        <dbReference type="Proteomes" id="UP000320475"/>
    </source>
</evidence>
<evidence type="ECO:0000256" key="1">
    <source>
        <dbReference type="ARBA" id="ARBA00009156"/>
    </source>
</evidence>
<evidence type="ECO:0000256" key="4">
    <source>
        <dbReference type="ARBA" id="ARBA00022777"/>
    </source>
</evidence>
<dbReference type="InterPro" id="IPR018485">
    <property type="entry name" value="FGGY_C"/>
</dbReference>
<comment type="caution">
    <text evidence="9">The sequence shown here is derived from an EMBL/GenBank/DDBJ whole genome shotgun (WGS) entry which is preliminary data.</text>
</comment>
<dbReference type="SUPFAM" id="SSF53067">
    <property type="entry name" value="Actin-like ATPase domain"/>
    <property type="match status" value="2"/>
</dbReference>
<comment type="catalytic activity">
    <reaction evidence="5 6">
        <text>D-xylulose + ATP = D-xylulose 5-phosphate + ADP + H(+)</text>
        <dbReference type="Rhea" id="RHEA:10964"/>
        <dbReference type="ChEBI" id="CHEBI:15378"/>
        <dbReference type="ChEBI" id="CHEBI:17140"/>
        <dbReference type="ChEBI" id="CHEBI:30616"/>
        <dbReference type="ChEBI" id="CHEBI:57737"/>
        <dbReference type="ChEBI" id="CHEBI:456216"/>
        <dbReference type="EC" id="2.7.1.17"/>
    </reaction>
</comment>
<evidence type="ECO:0000256" key="5">
    <source>
        <dbReference type="ARBA" id="ARBA00048885"/>
    </source>
</evidence>
<evidence type="ECO:0000313" key="9">
    <source>
        <dbReference type="EMBL" id="TPX42832.1"/>
    </source>
</evidence>
<feature type="domain" description="Carbohydrate kinase FGGY N-terminal" evidence="7">
    <location>
        <begin position="6"/>
        <end position="249"/>
    </location>
</feature>
<dbReference type="Proteomes" id="UP000320475">
    <property type="component" value="Unassembled WGS sequence"/>
</dbReference>
<reference evidence="9 10" key="1">
    <citation type="journal article" date="2019" name="Sci. Rep.">
        <title>Comparative genomics of chytrid fungi reveal insights into the obligate biotrophic and pathogenic lifestyle of Synchytrium endobioticum.</title>
        <authorList>
            <person name="van de Vossenberg B.T.L.H."/>
            <person name="Warris S."/>
            <person name="Nguyen H.D.T."/>
            <person name="van Gent-Pelzer M.P.E."/>
            <person name="Joly D.L."/>
            <person name="van de Geest H.C."/>
            <person name="Bonants P.J.M."/>
            <person name="Smith D.S."/>
            <person name="Levesque C.A."/>
            <person name="van der Lee T.A.J."/>
        </authorList>
    </citation>
    <scope>NUCLEOTIDE SEQUENCE [LARGE SCALE GENOMIC DNA]</scope>
    <source>
        <strain evidence="9 10">LEV6574</strain>
    </source>
</reference>
<dbReference type="GO" id="GO:0042732">
    <property type="term" value="P:D-xylose metabolic process"/>
    <property type="evidence" value="ECO:0007669"/>
    <property type="project" value="UniProtKB-UniRule"/>
</dbReference>
<dbReference type="CDD" id="cd07776">
    <property type="entry name" value="ASKHA_NBD_FGGY_SpXK-like"/>
    <property type="match status" value="1"/>
</dbReference>
<dbReference type="OrthoDB" id="1728974at2759"/>
<evidence type="ECO:0000259" key="7">
    <source>
        <dbReference type="Pfam" id="PF00370"/>
    </source>
</evidence>
<evidence type="ECO:0000256" key="3">
    <source>
        <dbReference type="ARBA" id="ARBA00022679"/>
    </source>
</evidence>
<dbReference type="InterPro" id="IPR042024">
    <property type="entry name" value="D-XK_euk"/>
</dbReference>
<organism evidence="9 10">
    <name type="scientific">Synchytrium endobioticum</name>
    <dbReference type="NCBI Taxonomy" id="286115"/>
    <lineage>
        <taxon>Eukaryota</taxon>
        <taxon>Fungi</taxon>
        <taxon>Fungi incertae sedis</taxon>
        <taxon>Chytridiomycota</taxon>
        <taxon>Chytridiomycota incertae sedis</taxon>
        <taxon>Chytridiomycetes</taxon>
        <taxon>Synchytriales</taxon>
        <taxon>Synchytriaceae</taxon>
        <taxon>Synchytrium</taxon>
    </lineage>
</organism>
<dbReference type="PANTHER" id="PTHR10196">
    <property type="entry name" value="SUGAR KINASE"/>
    <property type="match status" value="1"/>
</dbReference>
<accession>A0A507CUH6</accession>
<proteinExistence type="inferred from homology"/>
<dbReference type="InterPro" id="IPR018484">
    <property type="entry name" value="FGGY_N"/>
</dbReference>
<keyword evidence="3 6" id="KW-0808">Transferase</keyword>